<dbReference type="Gene3D" id="3.40.190.290">
    <property type="match status" value="1"/>
</dbReference>
<keyword evidence="7" id="KW-1185">Reference proteome</keyword>
<protein>
    <recommendedName>
        <fullName evidence="5">HTH lysR-type domain-containing protein</fullName>
    </recommendedName>
</protein>
<evidence type="ECO:0000256" key="4">
    <source>
        <dbReference type="ARBA" id="ARBA00023163"/>
    </source>
</evidence>
<dbReference type="PANTHER" id="PTHR30126">
    <property type="entry name" value="HTH-TYPE TRANSCRIPTIONAL REGULATOR"/>
    <property type="match status" value="1"/>
</dbReference>
<reference evidence="6 7" key="1">
    <citation type="submission" date="2014-08" db="EMBL/GenBank/DDBJ databases">
        <title>Chaperone-usher fimbriae in a diverse selection of Gallibacterium genomes.</title>
        <authorList>
            <person name="Kudirkiene E."/>
            <person name="Bager R.J."/>
            <person name="Johnson T.J."/>
            <person name="Bojesen A.M."/>
        </authorList>
    </citation>
    <scope>NUCLEOTIDE SEQUENCE [LARGE SCALE GENOMIC DNA]</scope>
    <source>
        <strain evidence="6 7">CCM5976</strain>
    </source>
</reference>
<dbReference type="Pfam" id="PF00126">
    <property type="entry name" value="HTH_1"/>
    <property type="match status" value="1"/>
</dbReference>
<keyword evidence="2" id="KW-0805">Transcription regulation</keyword>
<dbReference type="Pfam" id="PF03466">
    <property type="entry name" value="LysR_substrate"/>
    <property type="match status" value="1"/>
</dbReference>
<dbReference type="SUPFAM" id="SSF53850">
    <property type="entry name" value="Periplasmic binding protein-like II"/>
    <property type="match status" value="1"/>
</dbReference>
<organism evidence="6 7">
    <name type="scientific">Gallibacterium genomosp. 2</name>
    <dbReference type="NCBI Taxonomy" id="155517"/>
    <lineage>
        <taxon>Bacteria</taxon>
        <taxon>Pseudomonadati</taxon>
        <taxon>Pseudomonadota</taxon>
        <taxon>Gammaproteobacteria</taxon>
        <taxon>Pasteurellales</taxon>
        <taxon>Pasteurellaceae</taxon>
        <taxon>Gallibacterium</taxon>
    </lineage>
</organism>
<evidence type="ECO:0000256" key="1">
    <source>
        <dbReference type="ARBA" id="ARBA00009437"/>
    </source>
</evidence>
<dbReference type="GeneID" id="300132526"/>
<dbReference type="PANTHER" id="PTHR30126:SF18">
    <property type="entry name" value="LYSR FAMILY TRANSCRIPTIONAL REGULATOR"/>
    <property type="match status" value="1"/>
</dbReference>
<evidence type="ECO:0000313" key="7">
    <source>
        <dbReference type="Proteomes" id="UP000030418"/>
    </source>
</evidence>
<name>A0A0A2XQB0_9PAST</name>
<accession>A0A0A2XQB0</accession>
<dbReference type="InterPro" id="IPR005119">
    <property type="entry name" value="LysR_subst-bd"/>
</dbReference>
<dbReference type="EMBL" id="JPXY01000004">
    <property type="protein sequence ID" value="KGQ34556.1"/>
    <property type="molecule type" value="Genomic_DNA"/>
</dbReference>
<proteinExistence type="inferred from homology"/>
<dbReference type="RefSeq" id="WP_035687890.1">
    <property type="nucleotide sequence ID" value="NZ_JPXY01000004.1"/>
</dbReference>
<dbReference type="GO" id="GO:0003700">
    <property type="term" value="F:DNA-binding transcription factor activity"/>
    <property type="evidence" value="ECO:0007669"/>
    <property type="project" value="InterPro"/>
</dbReference>
<evidence type="ECO:0000256" key="2">
    <source>
        <dbReference type="ARBA" id="ARBA00023015"/>
    </source>
</evidence>
<keyword evidence="3" id="KW-0238">DNA-binding</keyword>
<gene>
    <name evidence="6" type="ORF">P375_00595</name>
</gene>
<dbReference type="AlphaFoldDB" id="A0A0A2XQB0"/>
<dbReference type="PROSITE" id="PS50931">
    <property type="entry name" value="HTH_LYSR"/>
    <property type="match status" value="1"/>
</dbReference>
<evidence type="ECO:0000256" key="3">
    <source>
        <dbReference type="ARBA" id="ARBA00023125"/>
    </source>
</evidence>
<keyword evidence="4" id="KW-0804">Transcription</keyword>
<dbReference type="InterPro" id="IPR036388">
    <property type="entry name" value="WH-like_DNA-bd_sf"/>
</dbReference>
<dbReference type="SUPFAM" id="SSF46785">
    <property type="entry name" value="Winged helix' DNA-binding domain"/>
    <property type="match status" value="1"/>
</dbReference>
<sequence length="300" mass="34048">MPLSPDVLKLIHTIAETGNFSIAAEKLYKVPSAISYTIKKVEDELGVILFDRSGRQVKLTEAGKYFIYHSQWLLHSYEHLITQTRTIENGVERTFTIVVNNIINYDALAKLTEKITALFPATELSIHTEVYNGCWEALYKKKADLVIGAPHTAPKIENIVYHPIGKIEWDFVVAPHHPLAPFTTVLTSEQLRLYPAIVVKDTAFNMNKQVSWALEGQKVIYVSELSTAINLIIAGLGIGYIPHHRVKLLLDQGKVLKKPISEQKQPTQLFYAWNSSVQGKVLTWCLDYIMQPHIQNIWCQ</sequence>
<dbReference type="InterPro" id="IPR000847">
    <property type="entry name" value="LysR_HTH_N"/>
</dbReference>
<feature type="domain" description="HTH lysR-type" evidence="5">
    <location>
        <begin position="1"/>
        <end position="60"/>
    </location>
</feature>
<evidence type="ECO:0000313" key="6">
    <source>
        <dbReference type="EMBL" id="KGQ34556.1"/>
    </source>
</evidence>
<dbReference type="Proteomes" id="UP000030418">
    <property type="component" value="Unassembled WGS sequence"/>
</dbReference>
<dbReference type="InterPro" id="IPR036390">
    <property type="entry name" value="WH_DNA-bd_sf"/>
</dbReference>
<comment type="caution">
    <text evidence="6">The sequence shown here is derived from an EMBL/GenBank/DDBJ whole genome shotgun (WGS) entry which is preliminary data.</text>
</comment>
<dbReference type="GO" id="GO:0000976">
    <property type="term" value="F:transcription cis-regulatory region binding"/>
    <property type="evidence" value="ECO:0007669"/>
    <property type="project" value="TreeGrafter"/>
</dbReference>
<comment type="similarity">
    <text evidence="1">Belongs to the LysR transcriptional regulatory family.</text>
</comment>
<evidence type="ECO:0000259" key="5">
    <source>
        <dbReference type="PROSITE" id="PS50931"/>
    </source>
</evidence>
<dbReference type="Gene3D" id="1.10.10.10">
    <property type="entry name" value="Winged helix-like DNA-binding domain superfamily/Winged helix DNA-binding domain"/>
    <property type="match status" value="1"/>
</dbReference>